<dbReference type="PATRIC" id="fig|1423722.3.peg.1561"/>
<name>A0A0R1H378_9LACO</name>
<comment type="caution">
    <text evidence="1">The sequence shown here is derived from an EMBL/GenBank/DDBJ whole genome shotgun (WGS) entry which is preliminary data.</text>
</comment>
<keyword evidence="2" id="KW-1185">Reference proteome</keyword>
<dbReference type="Proteomes" id="UP000050909">
    <property type="component" value="Unassembled WGS sequence"/>
</dbReference>
<dbReference type="AlphaFoldDB" id="A0A0R1H378"/>
<proteinExistence type="predicted"/>
<dbReference type="EMBL" id="AZCV01000008">
    <property type="protein sequence ID" value="KRK37031.1"/>
    <property type="molecule type" value="Genomic_DNA"/>
</dbReference>
<evidence type="ECO:0008006" key="3">
    <source>
        <dbReference type="Google" id="ProtNLM"/>
    </source>
</evidence>
<accession>A0A0R1H378</accession>
<dbReference type="Pfam" id="PF09953">
    <property type="entry name" value="DUF2187"/>
    <property type="match status" value="1"/>
</dbReference>
<gene>
    <name evidence="1" type="ORF">FC62_GL001535</name>
</gene>
<sequence length="79" mass="8772">MQKIKEGGCFMKKEELEVGQTVSATVKEDIKKPFTGKVEKIYENSVLLEIVSNEAEDNTAVSELNNKIVVNLSSIKKAK</sequence>
<reference evidence="1 2" key="1">
    <citation type="journal article" date="2015" name="Genome Announc.">
        <title>Expanding the biotechnology potential of lactobacilli through comparative genomics of 213 strains and associated genera.</title>
        <authorList>
            <person name="Sun Z."/>
            <person name="Harris H.M."/>
            <person name="McCann A."/>
            <person name="Guo C."/>
            <person name="Argimon S."/>
            <person name="Zhang W."/>
            <person name="Yang X."/>
            <person name="Jeffery I.B."/>
            <person name="Cooney J.C."/>
            <person name="Kagawa T.F."/>
            <person name="Liu W."/>
            <person name="Song Y."/>
            <person name="Salvetti E."/>
            <person name="Wrobel A."/>
            <person name="Rasinkangas P."/>
            <person name="Parkhill J."/>
            <person name="Rea M.C."/>
            <person name="O'Sullivan O."/>
            <person name="Ritari J."/>
            <person name="Douillard F.P."/>
            <person name="Paul Ross R."/>
            <person name="Yang R."/>
            <person name="Briner A.E."/>
            <person name="Felis G.E."/>
            <person name="de Vos W.M."/>
            <person name="Barrangou R."/>
            <person name="Klaenhammer T.R."/>
            <person name="Caufield P.W."/>
            <person name="Cui Y."/>
            <person name="Zhang H."/>
            <person name="O'Toole P.W."/>
        </authorList>
    </citation>
    <scope>NUCLEOTIDE SEQUENCE [LARGE SCALE GENOMIC DNA]</scope>
    <source>
        <strain evidence="1 2">DSM 20534</strain>
    </source>
</reference>
<organism evidence="1 2">
    <name type="scientific">Amylolactobacillus amylotrophicus DSM 20534</name>
    <dbReference type="NCBI Taxonomy" id="1423722"/>
    <lineage>
        <taxon>Bacteria</taxon>
        <taxon>Bacillati</taxon>
        <taxon>Bacillota</taxon>
        <taxon>Bacilli</taxon>
        <taxon>Lactobacillales</taxon>
        <taxon>Lactobacillaceae</taxon>
        <taxon>Amylolactobacillus</taxon>
    </lineage>
</organism>
<evidence type="ECO:0000313" key="2">
    <source>
        <dbReference type="Proteomes" id="UP000050909"/>
    </source>
</evidence>
<evidence type="ECO:0000313" key="1">
    <source>
        <dbReference type="EMBL" id="KRK37031.1"/>
    </source>
</evidence>
<dbReference type="InterPro" id="IPR018690">
    <property type="entry name" value="DUF2187"/>
</dbReference>
<protein>
    <recommendedName>
        <fullName evidence="3">DUF2187 domain-containing protein</fullName>
    </recommendedName>
</protein>